<gene>
    <name evidence="9" type="ordered locus">Lcho_3783</name>
</gene>
<keyword evidence="5 6" id="KW-0408">Iron</keyword>
<dbReference type="GO" id="GO:0020037">
    <property type="term" value="F:heme binding"/>
    <property type="evidence" value="ECO:0007669"/>
    <property type="project" value="InterPro"/>
</dbReference>
<dbReference type="EMBL" id="CP001013">
    <property type="protein sequence ID" value="ACB36037.1"/>
    <property type="molecule type" value="Genomic_DNA"/>
</dbReference>
<evidence type="ECO:0000256" key="3">
    <source>
        <dbReference type="ARBA" id="ARBA00022723"/>
    </source>
</evidence>
<name>B1Y6K9_LEPCP</name>
<feature type="binding site" description="covalent" evidence="6">
    <location>
        <position position="332"/>
    </location>
    <ligand>
        <name>heme c</name>
        <dbReference type="ChEBI" id="CHEBI:61717"/>
    </ligand>
</feature>
<dbReference type="PROSITE" id="PS51007">
    <property type="entry name" value="CYTC"/>
    <property type="match status" value="2"/>
</dbReference>
<dbReference type="RefSeq" id="WP_012348784.1">
    <property type="nucleotide sequence ID" value="NC_010524.1"/>
</dbReference>
<proteinExistence type="predicted"/>
<dbReference type="PANTHER" id="PTHR37823:SF4">
    <property type="entry name" value="MENAQUINOL-CYTOCHROME C REDUCTASE CYTOCHROME B_C SUBUNIT"/>
    <property type="match status" value="1"/>
</dbReference>
<feature type="chain" id="PRO_5002773403" evidence="7">
    <location>
        <begin position="23"/>
        <end position="355"/>
    </location>
</feature>
<dbReference type="GO" id="GO:0005506">
    <property type="term" value="F:iron ion binding"/>
    <property type="evidence" value="ECO:0007669"/>
    <property type="project" value="InterPro"/>
</dbReference>
<keyword evidence="10" id="KW-1185">Reference proteome</keyword>
<dbReference type="Pfam" id="PF13442">
    <property type="entry name" value="Cytochrome_CBB3"/>
    <property type="match status" value="1"/>
</dbReference>
<evidence type="ECO:0000313" key="10">
    <source>
        <dbReference type="Proteomes" id="UP000001693"/>
    </source>
</evidence>
<feature type="domain" description="Cytochrome c" evidence="8">
    <location>
        <begin position="57"/>
        <end position="156"/>
    </location>
</feature>
<evidence type="ECO:0000256" key="7">
    <source>
        <dbReference type="SAM" id="SignalP"/>
    </source>
</evidence>
<reference evidence="9 10" key="1">
    <citation type="submission" date="2008-03" db="EMBL/GenBank/DDBJ databases">
        <title>Complete sequence of Leptothrix cholodnii SP-6.</title>
        <authorList>
            <consortium name="US DOE Joint Genome Institute"/>
            <person name="Copeland A."/>
            <person name="Lucas S."/>
            <person name="Lapidus A."/>
            <person name="Glavina del Rio T."/>
            <person name="Dalin E."/>
            <person name="Tice H."/>
            <person name="Bruce D."/>
            <person name="Goodwin L."/>
            <person name="Pitluck S."/>
            <person name="Chertkov O."/>
            <person name="Brettin T."/>
            <person name="Detter J.C."/>
            <person name="Han C."/>
            <person name="Kuske C.R."/>
            <person name="Schmutz J."/>
            <person name="Larimer F."/>
            <person name="Land M."/>
            <person name="Hauser L."/>
            <person name="Kyrpides N."/>
            <person name="Lykidis A."/>
            <person name="Emerson D."/>
            <person name="Richardson P."/>
        </authorList>
    </citation>
    <scope>NUCLEOTIDE SEQUENCE [LARGE SCALE GENOMIC DNA]</scope>
    <source>
        <strain evidence="10">ATCC 51168 / LMG 8142 / SP-6</strain>
    </source>
</reference>
<dbReference type="STRING" id="395495.Lcho_3783"/>
<dbReference type="Pfam" id="PF00034">
    <property type="entry name" value="Cytochrom_C"/>
    <property type="match status" value="1"/>
</dbReference>
<evidence type="ECO:0000256" key="4">
    <source>
        <dbReference type="ARBA" id="ARBA00022982"/>
    </source>
</evidence>
<evidence type="ECO:0000256" key="5">
    <source>
        <dbReference type="ARBA" id="ARBA00023004"/>
    </source>
</evidence>
<dbReference type="GO" id="GO:0009055">
    <property type="term" value="F:electron transfer activity"/>
    <property type="evidence" value="ECO:0007669"/>
    <property type="project" value="InterPro"/>
</dbReference>
<keyword evidence="3 6" id="KW-0479">Metal-binding</keyword>
<protein>
    <submittedName>
        <fullName evidence="9">Cytochrome c class I</fullName>
    </submittedName>
</protein>
<dbReference type="PRINTS" id="PR00606">
    <property type="entry name" value="CYTCHROMECID"/>
</dbReference>
<dbReference type="eggNOG" id="COG3258">
    <property type="taxonomic scope" value="Bacteria"/>
</dbReference>
<evidence type="ECO:0000256" key="6">
    <source>
        <dbReference type="PIRSR" id="PIRSR602324-1"/>
    </source>
</evidence>
<dbReference type="PANTHER" id="PTHR37823">
    <property type="entry name" value="CYTOCHROME C-553-LIKE"/>
    <property type="match status" value="1"/>
</dbReference>
<dbReference type="InterPro" id="IPR009056">
    <property type="entry name" value="Cyt_c-like_dom"/>
</dbReference>
<dbReference type="eggNOG" id="COG4654">
    <property type="taxonomic scope" value="Bacteria"/>
</dbReference>
<dbReference type="Proteomes" id="UP000001693">
    <property type="component" value="Chromosome"/>
</dbReference>
<evidence type="ECO:0000313" key="9">
    <source>
        <dbReference type="EMBL" id="ACB36037.1"/>
    </source>
</evidence>
<evidence type="ECO:0000256" key="1">
    <source>
        <dbReference type="ARBA" id="ARBA00022448"/>
    </source>
</evidence>
<dbReference type="OrthoDB" id="9811281at2"/>
<feature type="domain" description="Cytochrome c" evidence="8">
    <location>
        <begin position="266"/>
        <end position="353"/>
    </location>
</feature>
<sequence length="355" mass="36954" precursor="true">MSSSPKWLAAAVLALAAAGSLAQVTAVGIGRAATEKEIKAWDIDVRPDFKGLPKGSGTVEQGMEVWEAKCAHCHGVFGESNEVFSPLVGGTTADDVKTGHVARLNDPTFPGRTTLMKVATVSTLWDYINRAMPWTAPKSLKTDEVYAVTAYLLNMGDVLPAGFVLSDQTIAQAQARMPNRNGMTLDHGMWPGRGLKTAAKPDVKVAACMSNCEAEPKVASFLPDFARNAHGNLAEQTRMVGAQHGVDTTRPPGAAPTLAAAPVVAKATDEGAAALALAAKHTCTACHAVDAKLVGPAFREIGKKHGSRADAVAYLTGKIKSGGTGVWGAIPMPAQTLPDADAKLIANWLAAGAKK</sequence>
<evidence type="ECO:0000259" key="8">
    <source>
        <dbReference type="PROSITE" id="PS51007"/>
    </source>
</evidence>
<dbReference type="SUPFAM" id="SSF46626">
    <property type="entry name" value="Cytochrome c"/>
    <property type="match status" value="2"/>
</dbReference>
<dbReference type="KEGG" id="lch:Lcho_3783"/>
<dbReference type="Gene3D" id="1.10.760.10">
    <property type="entry name" value="Cytochrome c-like domain"/>
    <property type="match status" value="2"/>
</dbReference>
<feature type="binding site" description="covalent" evidence="6">
    <location>
        <position position="287"/>
    </location>
    <ligand>
        <name>heme c</name>
        <dbReference type="ChEBI" id="CHEBI:61717"/>
    </ligand>
</feature>
<feature type="binding site" description="covalent" evidence="6">
    <location>
        <position position="283"/>
    </location>
    <ligand>
        <name>heme c</name>
        <dbReference type="ChEBI" id="CHEBI:61717"/>
    </ligand>
</feature>
<accession>B1Y6K9</accession>
<keyword evidence="7" id="KW-0732">Signal</keyword>
<organism evidence="9 10">
    <name type="scientific">Leptothrix cholodnii (strain ATCC 51168 / LMG 8142 / SP-6)</name>
    <name type="common">Leptothrix discophora (strain SP-6)</name>
    <dbReference type="NCBI Taxonomy" id="395495"/>
    <lineage>
        <taxon>Bacteria</taxon>
        <taxon>Pseudomonadati</taxon>
        <taxon>Pseudomonadota</taxon>
        <taxon>Betaproteobacteria</taxon>
        <taxon>Burkholderiales</taxon>
        <taxon>Sphaerotilaceae</taxon>
        <taxon>Leptothrix</taxon>
    </lineage>
</organism>
<dbReference type="InterPro" id="IPR051811">
    <property type="entry name" value="Cytochrome_c550/c551-like"/>
</dbReference>
<comment type="PTM">
    <text evidence="6">Binds 1 heme c group covalently per subunit.</text>
</comment>
<keyword evidence="2 6" id="KW-0349">Heme</keyword>
<dbReference type="AlphaFoldDB" id="B1Y6K9"/>
<dbReference type="InterPro" id="IPR002324">
    <property type="entry name" value="Cyt_c_ID"/>
</dbReference>
<dbReference type="InterPro" id="IPR036909">
    <property type="entry name" value="Cyt_c-like_dom_sf"/>
</dbReference>
<keyword evidence="4" id="KW-0249">Electron transport</keyword>
<evidence type="ECO:0000256" key="2">
    <source>
        <dbReference type="ARBA" id="ARBA00022617"/>
    </source>
</evidence>
<dbReference type="HOGENOM" id="CLU_052974_0_0_4"/>
<keyword evidence="1" id="KW-0813">Transport</keyword>
<feature type="signal peptide" evidence="7">
    <location>
        <begin position="1"/>
        <end position="22"/>
    </location>
</feature>